<name>A0A2S4M1E4_9BURK</name>
<evidence type="ECO:0000313" key="1">
    <source>
        <dbReference type="EMBL" id="POR48488.1"/>
    </source>
</evidence>
<dbReference type="RefSeq" id="WP_103706333.1">
    <property type="nucleotide sequence ID" value="NZ_PQGA01000014.1"/>
</dbReference>
<dbReference type="AlphaFoldDB" id="A0A2S4M1E4"/>
<dbReference type="Proteomes" id="UP000237381">
    <property type="component" value="Unassembled WGS sequence"/>
</dbReference>
<keyword evidence="2" id="KW-1185">Reference proteome</keyword>
<proteinExistence type="predicted"/>
<reference evidence="1 2" key="1">
    <citation type="submission" date="2018-01" db="EMBL/GenBank/DDBJ databases">
        <title>Genomic Encyclopedia of Type Strains, Phase III (KMG-III): the genomes of soil and plant-associated and newly described type strains.</title>
        <authorList>
            <person name="Whitman W."/>
        </authorList>
    </citation>
    <scope>NUCLEOTIDE SEQUENCE [LARGE SCALE GENOMIC DNA]</scope>
    <source>
        <strain evidence="1 2">JCM 18070</strain>
    </source>
</reference>
<evidence type="ECO:0000313" key="2">
    <source>
        <dbReference type="Proteomes" id="UP000237381"/>
    </source>
</evidence>
<organism evidence="1 2">
    <name type="scientific">Paraburkholderia eburnea</name>
    <dbReference type="NCBI Taxonomy" id="1189126"/>
    <lineage>
        <taxon>Bacteria</taxon>
        <taxon>Pseudomonadati</taxon>
        <taxon>Pseudomonadota</taxon>
        <taxon>Betaproteobacteria</taxon>
        <taxon>Burkholderiales</taxon>
        <taxon>Burkholderiaceae</taxon>
        <taxon>Paraburkholderia</taxon>
    </lineage>
</organism>
<gene>
    <name evidence="1" type="ORF">B0G62_11473</name>
</gene>
<dbReference type="EMBL" id="PQGA01000014">
    <property type="protein sequence ID" value="POR48488.1"/>
    <property type="molecule type" value="Genomic_DNA"/>
</dbReference>
<accession>A0A2S4M1E4</accession>
<comment type="caution">
    <text evidence="1">The sequence shown here is derived from an EMBL/GenBank/DDBJ whole genome shotgun (WGS) entry which is preliminary data.</text>
</comment>
<sequence>MPASLIDPKASKETAERRMVDFQAAVKAIAARVGATDVNAAGTPISAFKTNYSSVLKRVKSGSVEIVNQGPEPFIILGLEQAVALMSNTVSDRTVAEVFAGLPSVSATGKLPRDVSIDAEDHYRVPR</sequence>
<protein>
    <submittedName>
        <fullName evidence="1">Uncharacterized protein</fullName>
    </submittedName>
</protein>
<dbReference type="OrthoDB" id="9098755at2"/>